<evidence type="ECO:0000256" key="1">
    <source>
        <dbReference type="ARBA" id="ARBA00004651"/>
    </source>
</evidence>
<keyword evidence="4" id="KW-0997">Cell inner membrane</keyword>
<evidence type="ECO:0000256" key="5">
    <source>
        <dbReference type="ARBA" id="ARBA00022692"/>
    </source>
</evidence>
<dbReference type="EMBL" id="CP007490">
    <property type="protein sequence ID" value="AIC47158.1"/>
    <property type="molecule type" value="Genomic_DNA"/>
</dbReference>
<feature type="transmembrane region" description="Helical" evidence="8">
    <location>
        <begin position="120"/>
        <end position="143"/>
    </location>
</feature>
<evidence type="ECO:0000256" key="3">
    <source>
        <dbReference type="ARBA" id="ARBA00022475"/>
    </source>
</evidence>
<dbReference type="RefSeq" id="WP_084321335.1">
    <property type="nucleotide sequence ID" value="NZ_CP007490.1"/>
</dbReference>
<feature type="transmembrane region" description="Helical" evidence="8">
    <location>
        <begin position="326"/>
        <end position="344"/>
    </location>
</feature>
<dbReference type="Pfam" id="PF02653">
    <property type="entry name" value="BPD_transp_2"/>
    <property type="match status" value="1"/>
</dbReference>
<dbReference type="InterPro" id="IPR001851">
    <property type="entry name" value="ABC_transp_permease"/>
</dbReference>
<proteinExistence type="predicted"/>
<protein>
    <submittedName>
        <fullName evidence="9">Ribose/xylose/arabinose/galactoside ABC-type transport systems, permease component</fullName>
    </submittedName>
</protein>
<feature type="transmembrane region" description="Helical" evidence="8">
    <location>
        <begin position="276"/>
        <end position="296"/>
    </location>
</feature>
<feature type="transmembrane region" description="Helical" evidence="8">
    <location>
        <begin position="200"/>
        <end position="220"/>
    </location>
</feature>
<keyword evidence="3" id="KW-1003">Cell membrane</keyword>
<feature type="transmembrane region" description="Helical" evidence="8">
    <location>
        <begin position="249"/>
        <end position="270"/>
    </location>
</feature>
<dbReference type="KEGG" id="rla:Rhola_00003360"/>
<feature type="transmembrane region" description="Helical" evidence="8">
    <location>
        <begin position="67"/>
        <end position="100"/>
    </location>
</feature>
<feature type="transmembrane region" description="Helical" evidence="8">
    <location>
        <begin position="28"/>
        <end position="47"/>
    </location>
</feature>
<keyword evidence="7 8" id="KW-0472">Membrane</keyword>
<dbReference type="AlphaFoldDB" id="A0A060JKR5"/>
<dbReference type="GO" id="GO:0005886">
    <property type="term" value="C:plasma membrane"/>
    <property type="evidence" value="ECO:0007669"/>
    <property type="project" value="UniProtKB-SubCell"/>
</dbReference>
<dbReference type="STRING" id="529884.Rhola_00003360"/>
<dbReference type="Proteomes" id="UP000067708">
    <property type="component" value="Chromosome"/>
</dbReference>
<evidence type="ECO:0000256" key="6">
    <source>
        <dbReference type="ARBA" id="ARBA00022989"/>
    </source>
</evidence>
<keyword evidence="10" id="KW-1185">Reference proteome</keyword>
<evidence type="ECO:0000256" key="4">
    <source>
        <dbReference type="ARBA" id="ARBA00022519"/>
    </source>
</evidence>
<evidence type="ECO:0000313" key="9">
    <source>
        <dbReference type="EMBL" id="AIC47158.1"/>
    </source>
</evidence>
<evidence type="ECO:0000256" key="2">
    <source>
        <dbReference type="ARBA" id="ARBA00022448"/>
    </source>
</evidence>
<keyword evidence="2" id="KW-0813">Transport</keyword>
<dbReference type="PANTHER" id="PTHR32196">
    <property type="entry name" value="ABC TRANSPORTER PERMEASE PROTEIN YPHD-RELATED-RELATED"/>
    <property type="match status" value="1"/>
</dbReference>
<name>A0A060JKR5_9MICO</name>
<reference evidence="9 10" key="1">
    <citation type="journal article" date="2014" name="Int. J. Syst. Evol. Microbiol.">
        <title>Rhodoluna lacicola gen. nov., sp. nov., a planktonic freshwater bacterium with stream-lined genome.</title>
        <authorList>
            <person name="Hahn M."/>
            <person name="Schmidt J."/>
            <person name="Taipale S.J."/>
            <person name="Doolittle W.F."/>
            <person name="Koll U."/>
        </authorList>
    </citation>
    <scope>NUCLEOTIDE SEQUENCE [LARGE SCALE GENOMIC DNA]</scope>
    <source>
        <strain evidence="9 10">MWH-Ta8</strain>
    </source>
</reference>
<accession>A0A060JKR5</accession>
<gene>
    <name evidence="9" type="ORF">Rhola_00003360</name>
</gene>
<evidence type="ECO:0000313" key="10">
    <source>
        <dbReference type="Proteomes" id="UP000067708"/>
    </source>
</evidence>
<dbReference type="HOGENOM" id="CLU_028880_2_2_11"/>
<organism evidence="9 10">
    <name type="scientific">Rhodoluna lacicola</name>
    <dbReference type="NCBI Taxonomy" id="529884"/>
    <lineage>
        <taxon>Bacteria</taxon>
        <taxon>Bacillati</taxon>
        <taxon>Actinomycetota</taxon>
        <taxon>Actinomycetes</taxon>
        <taxon>Micrococcales</taxon>
        <taxon>Microbacteriaceae</taxon>
        <taxon>Luna cluster</taxon>
        <taxon>Luna-1 subcluster</taxon>
        <taxon>Rhodoluna</taxon>
    </lineage>
</organism>
<sequence>MAKKVITEPPTTTTLMTLSQKFNWREFLQKYMIVGVLIMFITVLAIMTDGNSIEPVNLVNVIRQVSAIGIIAVGMTFVIITLGIDLSVGSILGLAAVVAASLAQVPTGSLVKFEGIDLPVIVGVLAGLAVGALAGLINGVLIAKFRLAPFIATLGMMSIARGLAYIYTGDGRPFSDLKPEYNFIGQGYLFADPNQPLSGIPVPVVLFLLVAGIASFVLNYTKFGRYNFAIGGNETAARVSGIRIPRVTIVIYTISGLLAGLAGVLLSARIGSGNSTLGTGIELDAITAVIIGGTSFKGGIGTIWGTIVGAILIGVINNGLDLLNVSPFMQIVVKGLIIIIAIIIDERKNSKKI</sequence>
<feature type="transmembrane region" description="Helical" evidence="8">
    <location>
        <begin position="150"/>
        <end position="168"/>
    </location>
</feature>
<dbReference type="CDD" id="cd06579">
    <property type="entry name" value="TM_PBP1_transp_AraH_like"/>
    <property type="match status" value="1"/>
</dbReference>
<dbReference type="eggNOG" id="COG1172">
    <property type="taxonomic scope" value="Bacteria"/>
</dbReference>
<keyword evidence="5 8" id="KW-0812">Transmembrane</keyword>
<keyword evidence="6 8" id="KW-1133">Transmembrane helix</keyword>
<dbReference type="GO" id="GO:0022857">
    <property type="term" value="F:transmembrane transporter activity"/>
    <property type="evidence" value="ECO:0007669"/>
    <property type="project" value="InterPro"/>
</dbReference>
<comment type="subcellular location">
    <subcellularLocation>
        <location evidence="1">Cell membrane</location>
        <topology evidence="1">Multi-pass membrane protein</topology>
    </subcellularLocation>
</comment>
<dbReference type="PANTHER" id="PTHR32196:SF21">
    <property type="entry name" value="ABC TRANSPORTER PERMEASE PROTEIN YPHD-RELATED"/>
    <property type="match status" value="1"/>
</dbReference>
<dbReference type="PATRIC" id="fig|529884.3.peg.320"/>
<evidence type="ECO:0000256" key="8">
    <source>
        <dbReference type="SAM" id="Phobius"/>
    </source>
</evidence>
<evidence type="ECO:0000256" key="7">
    <source>
        <dbReference type="ARBA" id="ARBA00023136"/>
    </source>
</evidence>